<feature type="region of interest" description="Disordered" evidence="1">
    <location>
        <begin position="1"/>
        <end position="31"/>
    </location>
</feature>
<organism evidence="2 3">
    <name type="scientific">Pleurotus eryngii</name>
    <name type="common">Boletus of the steppes</name>
    <dbReference type="NCBI Taxonomy" id="5323"/>
    <lineage>
        <taxon>Eukaryota</taxon>
        <taxon>Fungi</taxon>
        <taxon>Dikarya</taxon>
        <taxon>Basidiomycota</taxon>
        <taxon>Agaricomycotina</taxon>
        <taxon>Agaricomycetes</taxon>
        <taxon>Agaricomycetidae</taxon>
        <taxon>Agaricales</taxon>
        <taxon>Pleurotineae</taxon>
        <taxon>Pleurotaceae</taxon>
        <taxon>Pleurotus</taxon>
    </lineage>
</organism>
<dbReference type="AlphaFoldDB" id="A0A9P5ZKU3"/>
<dbReference type="Proteomes" id="UP000807025">
    <property type="component" value="Unassembled WGS sequence"/>
</dbReference>
<protein>
    <submittedName>
        <fullName evidence="2">Uncharacterized protein</fullName>
    </submittedName>
</protein>
<evidence type="ECO:0000313" key="3">
    <source>
        <dbReference type="Proteomes" id="UP000807025"/>
    </source>
</evidence>
<comment type="caution">
    <text evidence="2">The sequence shown here is derived from an EMBL/GenBank/DDBJ whole genome shotgun (WGS) entry which is preliminary data.</text>
</comment>
<dbReference type="EMBL" id="MU154713">
    <property type="protein sequence ID" value="KAF9488460.1"/>
    <property type="molecule type" value="Genomic_DNA"/>
</dbReference>
<name>A0A9P5ZKU3_PLEER</name>
<sequence>MSNNNRQVLDPHDSLTRHERRSMSYISGSRSRPCASAKSVLEHRTWQNQDLHARRRRSCSPWLARFSPGSTVDADDCSEAAIAGSANVSNTAVLISKRY</sequence>
<evidence type="ECO:0000256" key="1">
    <source>
        <dbReference type="SAM" id="MobiDB-lite"/>
    </source>
</evidence>
<keyword evidence="3" id="KW-1185">Reference proteome</keyword>
<gene>
    <name evidence="2" type="ORF">BDN71DRAFT_1457309</name>
</gene>
<evidence type="ECO:0000313" key="2">
    <source>
        <dbReference type="EMBL" id="KAF9488460.1"/>
    </source>
</evidence>
<proteinExistence type="predicted"/>
<reference evidence="2" key="1">
    <citation type="submission" date="2020-11" db="EMBL/GenBank/DDBJ databases">
        <authorList>
            <consortium name="DOE Joint Genome Institute"/>
            <person name="Ahrendt S."/>
            <person name="Riley R."/>
            <person name="Andreopoulos W."/>
            <person name="Labutti K."/>
            <person name="Pangilinan J."/>
            <person name="Ruiz-Duenas F.J."/>
            <person name="Barrasa J.M."/>
            <person name="Sanchez-Garcia M."/>
            <person name="Camarero S."/>
            <person name="Miyauchi S."/>
            <person name="Serrano A."/>
            <person name="Linde D."/>
            <person name="Babiker R."/>
            <person name="Drula E."/>
            <person name="Ayuso-Fernandez I."/>
            <person name="Pacheco R."/>
            <person name="Padilla G."/>
            <person name="Ferreira P."/>
            <person name="Barriuso J."/>
            <person name="Kellner H."/>
            <person name="Castanera R."/>
            <person name="Alfaro M."/>
            <person name="Ramirez L."/>
            <person name="Pisabarro A.G."/>
            <person name="Kuo A."/>
            <person name="Tritt A."/>
            <person name="Lipzen A."/>
            <person name="He G."/>
            <person name="Yan M."/>
            <person name="Ng V."/>
            <person name="Cullen D."/>
            <person name="Martin F."/>
            <person name="Rosso M.-N."/>
            <person name="Henrissat B."/>
            <person name="Hibbett D."/>
            <person name="Martinez A.T."/>
            <person name="Grigoriev I.V."/>
        </authorList>
    </citation>
    <scope>NUCLEOTIDE SEQUENCE</scope>
    <source>
        <strain evidence="2">ATCC 90797</strain>
    </source>
</reference>
<accession>A0A9P5ZKU3</accession>